<reference evidence="7 11" key="2">
    <citation type="submission" date="2019-07" db="EMBL/GenBank/DDBJ databases">
        <authorList>
            <person name="Chang H.-W."/>
            <person name="Raman A."/>
            <person name="Venkatesh S."/>
            <person name="Gehrig J."/>
        </authorList>
    </citation>
    <scope>NUCLEOTIDE SEQUENCE [LARGE SCALE GENOMIC DNA]</scope>
    <source>
        <strain evidence="7">B.longum_ssp_infantis_4</strain>
    </source>
</reference>
<keyword evidence="3" id="KW-0804">Transcription</keyword>
<dbReference type="PROSITE" id="PS51077">
    <property type="entry name" value="HTH_ICLR"/>
    <property type="match status" value="1"/>
</dbReference>
<reference evidence="6 10" key="1">
    <citation type="submission" date="2019-04" db="EMBL/GenBank/DDBJ databases">
        <title>Genome Announcement To Ensure Probiotic Safety of Bifidobacterium longum subsp infantis UBBI-01.</title>
        <authorList>
            <person name="Sulthana A."/>
            <person name="Lakshmi S.G."/>
            <person name="Madempudi R.S."/>
        </authorList>
    </citation>
    <scope>NUCLEOTIDE SEQUENCE [LARGE SCALE GENOMIC DNA]</scope>
    <source>
        <strain evidence="6 10">UBBI-01</strain>
    </source>
</reference>
<feature type="domain" description="HTH iclR-type" evidence="4">
    <location>
        <begin position="11"/>
        <end position="71"/>
    </location>
</feature>
<evidence type="ECO:0000313" key="12">
    <source>
        <dbReference type="Proteomes" id="UP000345266"/>
    </source>
</evidence>
<evidence type="ECO:0000259" key="4">
    <source>
        <dbReference type="PROSITE" id="PS51077"/>
    </source>
</evidence>
<dbReference type="EMBL" id="CABWKH010000012">
    <property type="protein sequence ID" value="VWQ35658.1"/>
    <property type="molecule type" value="Genomic_DNA"/>
</dbReference>
<dbReference type="InterPro" id="IPR029016">
    <property type="entry name" value="GAF-like_dom_sf"/>
</dbReference>
<dbReference type="PROSITE" id="PS51078">
    <property type="entry name" value="ICLR_ED"/>
    <property type="match status" value="1"/>
</dbReference>
<name>A0A4S5BIT1_BIFLI</name>
<evidence type="ECO:0000313" key="8">
    <source>
        <dbReference type="EMBL" id="VUX38779.1"/>
    </source>
</evidence>
<dbReference type="Pfam" id="PF09339">
    <property type="entry name" value="HTH_IclR"/>
    <property type="match status" value="1"/>
</dbReference>
<evidence type="ECO:0000313" key="11">
    <source>
        <dbReference type="Proteomes" id="UP000319252"/>
    </source>
</evidence>
<proteinExistence type="predicted"/>
<dbReference type="Proteomes" id="UP000494246">
    <property type="component" value="Unassembled WGS sequence"/>
</dbReference>
<evidence type="ECO:0000313" key="6">
    <source>
        <dbReference type="EMBL" id="THJ29216.1"/>
    </source>
</evidence>
<dbReference type="PANTHER" id="PTHR30136:SF24">
    <property type="entry name" value="HTH-TYPE TRANSCRIPTIONAL REPRESSOR ALLR"/>
    <property type="match status" value="1"/>
</dbReference>
<evidence type="ECO:0000313" key="10">
    <source>
        <dbReference type="Proteomes" id="UP000306697"/>
    </source>
</evidence>
<dbReference type="InterPro" id="IPR014757">
    <property type="entry name" value="Tscrpt_reg_IclR_C"/>
</dbReference>
<dbReference type="InterPro" id="IPR036390">
    <property type="entry name" value="WH_DNA-bd_sf"/>
</dbReference>
<dbReference type="Pfam" id="PF01614">
    <property type="entry name" value="IclR_C"/>
    <property type="match status" value="1"/>
</dbReference>
<dbReference type="Proteomes" id="UP000319252">
    <property type="component" value="Unassembled WGS sequence"/>
</dbReference>
<evidence type="ECO:0000259" key="5">
    <source>
        <dbReference type="PROSITE" id="PS51078"/>
    </source>
</evidence>
<dbReference type="GO" id="GO:0045892">
    <property type="term" value="P:negative regulation of DNA-templated transcription"/>
    <property type="evidence" value="ECO:0007669"/>
    <property type="project" value="TreeGrafter"/>
</dbReference>
<evidence type="ECO:0000313" key="7">
    <source>
        <dbReference type="EMBL" id="VUW83014.1"/>
    </source>
</evidence>
<reference evidence="8 12" key="3">
    <citation type="submission" date="2019-07" db="EMBL/GenBank/DDBJ databases">
        <authorList>
            <person name="Hibberd C M."/>
            <person name="Gehrig L. J."/>
            <person name="Chang H.-W."/>
            <person name="Venkatesh S."/>
        </authorList>
    </citation>
    <scope>NUCLEOTIDE SEQUENCE [LARGE SCALE GENOMIC DNA]</scope>
    <source>
        <strain evidence="8">Bifidobacterium_longum_subsp_infantis_JG_Bg463</strain>
    </source>
</reference>
<evidence type="ECO:0000256" key="2">
    <source>
        <dbReference type="ARBA" id="ARBA00023125"/>
    </source>
</evidence>
<dbReference type="Gene3D" id="1.10.10.10">
    <property type="entry name" value="Winged helix-like DNA-binding domain superfamily/Winged helix DNA-binding domain"/>
    <property type="match status" value="1"/>
</dbReference>
<dbReference type="Proteomes" id="UP000345266">
    <property type="component" value="Unassembled WGS sequence"/>
</dbReference>
<keyword evidence="2" id="KW-0238">DNA-binding</keyword>
<dbReference type="EMBL" id="SSWL01000010">
    <property type="protein sequence ID" value="THJ29216.1"/>
    <property type="molecule type" value="Genomic_DNA"/>
</dbReference>
<dbReference type="AlphaFoldDB" id="A0A4S5BIT1"/>
<evidence type="ECO:0000313" key="9">
    <source>
        <dbReference type="EMBL" id="VWQ35658.1"/>
    </source>
</evidence>
<dbReference type="SUPFAM" id="SSF46785">
    <property type="entry name" value="Winged helix' DNA-binding domain"/>
    <property type="match status" value="1"/>
</dbReference>
<dbReference type="SUPFAM" id="SSF55781">
    <property type="entry name" value="GAF domain-like"/>
    <property type="match status" value="1"/>
</dbReference>
<dbReference type="PANTHER" id="PTHR30136">
    <property type="entry name" value="HELIX-TURN-HELIX TRANSCRIPTIONAL REGULATOR, ICLR FAMILY"/>
    <property type="match status" value="1"/>
</dbReference>
<accession>A0A4S5BIT1</accession>
<organism evidence="6 10">
    <name type="scientific">Bifidobacterium longum subsp. infantis</name>
    <dbReference type="NCBI Taxonomy" id="1682"/>
    <lineage>
        <taxon>Bacteria</taxon>
        <taxon>Bacillati</taxon>
        <taxon>Actinomycetota</taxon>
        <taxon>Actinomycetes</taxon>
        <taxon>Bifidobacteriales</taxon>
        <taxon>Bifidobacteriaceae</taxon>
        <taxon>Bifidobacterium</taxon>
    </lineage>
</organism>
<dbReference type="RefSeq" id="WP_065474014.1">
    <property type="nucleotide sequence ID" value="NZ_BCYG01000043.1"/>
</dbReference>
<dbReference type="EMBL" id="CABHML010000038">
    <property type="protein sequence ID" value="VUW83014.1"/>
    <property type="molecule type" value="Genomic_DNA"/>
</dbReference>
<dbReference type="SMART" id="SM00346">
    <property type="entry name" value="HTH_ICLR"/>
    <property type="match status" value="1"/>
</dbReference>
<dbReference type="Proteomes" id="UP000306697">
    <property type="component" value="Unassembled WGS sequence"/>
</dbReference>
<dbReference type="GO" id="GO:0003700">
    <property type="term" value="F:DNA-binding transcription factor activity"/>
    <property type="evidence" value="ECO:0007669"/>
    <property type="project" value="TreeGrafter"/>
</dbReference>
<dbReference type="EMBL" id="CABHNT010000065">
    <property type="protein sequence ID" value="VUX38779.1"/>
    <property type="molecule type" value="Genomic_DNA"/>
</dbReference>
<dbReference type="InterPro" id="IPR036388">
    <property type="entry name" value="WH-like_DNA-bd_sf"/>
</dbReference>
<evidence type="ECO:0000256" key="1">
    <source>
        <dbReference type="ARBA" id="ARBA00023015"/>
    </source>
</evidence>
<sequence length="253" mass="27190">MAQKASNQEPTRALAKAGKVVEVLAGENDIEPSEITERCDIPRSSAYRILDGLANVGLVESSGAVAYSLSLGWLGLADAARRSLTEWRGSAEVLAELTAEVGVTSFLSLVFGEETICVECAQGRGIDELILRPGGTLPFYGGAAGRVALAYSNPDVIDAYLAKAPFRGYNLNTLVTETELRQDIERTRELGYAFSDEDVTIGVCSVGVPLFRGDSPYAVASLSLGGFIDYVKPNRDRLAETLRRYADRLMTGL</sequence>
<feature type="domain" description="IclR-ED" evidence="5">
    <location>
        <begin position="72"/>
        <end position="253"/>
    </location>
</feature>
<gene>
    <name evidence="7" type="primary">kipR_2</name>
    <name evidence="9" type="synonym">kipR_1</name>
    <name evidence="9" type="ORF">BIFLH23_01274</name>
    <name evidence="8" type="ORF">BLJG463_02460</name>
    <name evidence="7" type="ORF">BLONGUMMC1_00851</name>
    <name evidence="6" type="ORF">E6L38_07815</name>
</gene>
<evidence type="ECO:0000313" key="13">
    <source>
        <dbReference type="Proteomes" id="UP000494246"/>
    </source>
</evidence>
<reference evidence="9 13" key="4">
    <citation type="submission" date="2019-10" db="EMBL/GenBank/DDBJ databases">
        <authorList>
            <consortium name="Melissa Lawson"/>
            <person name="O'neill I."/>
        </authorList>
    </citation>
    <scope>NUCLEOTIDE SEQUENCE [LARGE SCALE GENOMIC DNA]</scope>
    <source>
        <strain evidence="9">LH_23</strain>
    </source>
</reference>
<dbReference type="GO" id="GO:0003677">
    <property type="term" value="F:DNA binding"/>
    <property type="evidence" value="ECO:0007669"/>
    <property type="project" value="UniProtKB-KW"/>
</dbReference>
<keyword evidence="1" id="KW-0805">Transcription regulation</keyword>
<dbReference type="Gene3D" id="3.30.450.40">
    <property type="match status" value="1"/>
</dbReference>
<dbReference type="InterPro" id="IPR005471">
    <property type="entry name" value="Tscrpt_reg_IclR_N"/>
</dbReference>
<protein>
    <submittedName>
        <fullName evidence="7">HTH-type transcriptional regulator KipR</fullName>
    </submittedName>
    <submittedName>
        <fullName evidence="6">IclR family transcriptional regulator</fullName>
    </submittedName>
</protein>
<dbReference type="InterPro" id="IPR050707">
    <property type="entry name" value="HTH_MetabolicPath_Reg"/>
</dbReference>
<evidence type="ECO:0000256" key="3">
    <source>
        <dbReference type="ARBA" id="ARBA00023163"/>
    </source>
</evidence>